<organism evidence="1 2">
    <name type="scientific">Persea americana</name>
    <name type="common">Avocado</name>
    <dbReference type="NCBI Taxonomy" id="3435"/>
    <lineage>
        <taxon>Eukaryota</taxon>
        <taxon>Viridiplantae</taxon>
        <taxon>Streptophyta</taxon>
        <taxon>Embryophyta</taxon>
        <taxon>Tracheophyta</taxon>
        <taxon>Spermatophyta</taxon>
        <taxon>Magnoliopsida</taxon>
        <taxon>Magnoliidae</taxon>
        <taxon>Laurales</taxon>
        <taxon>Lauraceae</taxon>
        <taxon>Persea</taxon>
    </lineage>
</organism>
<accession>A0ACC2MW16</accession>
<gene>
    <name evidence="1" type="ORF">MRB53_002917</name>
</gene>
<protein>
    <submittedName>
        <fullName evidence="1">Uncharacterized protein</fullName>
    </submittedName>
</protein>
<proteinExistence type="predicted"/>
<evidence type="ECO:0000313" key="2">
    <source>
        <dbReference type="Proteomes" id="UP001234297"/>
    </source>
</evidence>
<evidence type="ECO:0000313" key="1">
    <source>
        <dbReference type="EMBL" id="KAJ8649894.1"/>
    </source>
</evidence>
<dbReference type="Proteomes" id="UP001234297">
    <property type="component" value="Chromosome 1"/>
</dbReference>
<comment type="caution">
    <text evidence="1">The sequence shown here is derived from an EMBL/GenBank/DDBJ whole genome shotgun (WGS) entry which is preliminary data.</text>
</comment>
<keyword evidence="2" id="KW-1185">Reference proteome</keyword>
<reference evidence="1 2" key="1">
    <citation type="journal article" date="2022" name="Hortic Res">
        <title>A haplotype resolved chromosomal level avocado genome allows analysis of novel avocado genes.</title>
        <authorList>
            <person name="Nath O."/>
            <person name="Fletcher S.J."/>
            <person name="Hayward A."/>
            <person name="Shaw L.M."/>
            <person name="Masouleh A.K."/>
            <person name="Furtado A."/>
            <person name="Henry R.J."/>
            <person name="Mitter N."/>
        </authorList>
    </citation>
    <scope>NUCLEOTIDE SEQUENCE [LARGE SCALE GENOMIC DNA]</scope>
    <source>
        <strain evidence="2">cv. Hass</strain>
    </source>
</reference>
<name>A0ACC2MW16_PERAE</name>
<sequence length="146" mass="16423">MTLEEAEIAILDLYCERAQIKDGQSVLDLGCGLGALTLHTAQKYRNCHVAGVTNSMEQMDYIEKQRKLLQLSNVDIVLADITIHEMVVTFDRIMVVGLLVPIDEDDWYTEYVFPAGSFIIPSASFLLNFQSLTKKFVIIINGTIHN</sequence>
<dbReference type="EMBL" id="CM056809">
    <property type="protein sequence ID" value="KAJ8649894.1"/>
    <property type="molecule type" value="Genomic_DNA"/>
</dbReference>